<organism evidence="1 2">
    <name type="scientific">Protopolystoma xenopodis</name>
    <dbReference type="NCBI Taxonomy" id="117903"/>
    <lineage>
        <taxon>Eukaryota</taxon>
        <taxon>Metazoa</taxon>
        <taxon>Spiralia</taxon>
        <taxon>Lophotrochozoa</taxon>
        <taxon>Platyhelminthes</taxon>
        <taxon>Monogenea</taxon>
        <taxon>Polyopisthocotylea</taxon>
        <taxon>Polystomatidea</taxon>
        <taxon>Polystomatidae</taxon>
        <taxon>Protopolystoma</taxon>
    </lineage>
</organism>
<comment type="caution">
    <text evidence="1">The sequence shown here is derived from an EMBL/GenBank/DDBJ whole genome shotgun (WGS) entry which is preliminary data.</text>
</comment>
<sequence>MRISAKHLRDRIVQLESEGEVFNSLKNRNEVAVSGLTQVAREAQDRVAHLEARLR</sequence>
<protein>
    <submittedName>
        <fullName evidence="1">Uncharacterized protein</fullName>
    </submittedName>
</protein>
<keyword evidence="2" id="KW-1185">Reference proteome</keyword>
<dbReference type="Proteomes" id="UP000784294">
    <property type="component" value="Unassembled WGS sequence"/>
</dbReference>
<name>A0A3S5ABF6_9PLAT</name>
<dbReference type="AlphaFoldDB" id="A0A3S5ABF6"/>
<accession>A0A3S5ABF6</accession>
<proteinExistence type="predicted"/>
<reference evidence="1" key="1">
    <citation type="submission" date="2018-11" db="EMBL/GenBank/DDBJ databases">
        <authorList>
            <consortium name="Pathogen Informatics"/>
        </authorList>
    </citation>
    <scope>NUCLEOTIDE SEQUENCE</scope>
</reference>
<evidence type="ECO:0000313" key="2">
    <source>
        <dbReference type="Proteomes" id="UP000784294"/>
    </source>
</evidence>
<dbReference type="EMBL" id="CAAALY010042727">
    <property type="protein sequence ID" value="VEL19680.1"/>
    <property type="molecule type" value="Genomic_DNA"/>
</dbReference>
<evidence type="ECO:0000313" key="1">
    <source>
        <dbReference type="EMBL" id="VEL19680.1"/>
    </source>
</evidence>
<gene>
    <name evidence="1" type="ORF">PXEA_LOCUS13120</name>
</gene>